<proteinExistence type="predicted"/>
<dbReference type="Gene3D" id="3.40.50.12780">
    <property type="entry name" value="N-terminal domain of ligase-like"/>
    <property type="match status" value="1"/>
</dbReference>
<dbReference type="InterPro" id="IPR015590">
    <property type="entry name" value="Aldehyde_DH_dom"/>
</dbReference>
<dbReference type="InParanoid" id="A0A263D600"/>
<evidence type="ECO:0000259" key="3">
    <source>
        <dbReference type="Pfam" id="PF00501"/>
    </source>
</evidence>
<dbReference type="PANTHER" id="PTHR43767">
    <property type="entry name" value="LONG-CHAIN-FATTY-ACID--COA LIGASE"/>
    <property type="match status" value="1"/>
</dbReference>
<dbReference type="GO" id="GO:0016620">
    <property type="term" value="F:oxidoreductase activity, acting on the aldehyde or oxo group of donors, NAD or NADP as acceptor"/>
    <property type="evidence" value="ECO:0007669"/>
    <property type="project" value="InterPro"/>
</dbReference>
<evidence type="ECO:0000313" key="4">
    <source>
        <dbReference type="EMBL" id="OZM72896.1"/>
    </source>
</evidence>
<gene>
    <name evidence="4" type="ORF">CFN78_11580</name>
</gene>
<dbReference type="InterPro" id="IPR045851">
    <property type="entry name" value="AMP-bd_C_sf"/>
</dbReference>
<comment type="caution">
    <text evidence="4">The sequence shown here is derived from an EMBL/GenBank/DDBJ whole genome shotgun (WGS) entry which is preliminary data.</text>
</comment>
<dbReference type="RefSeq" id="WP_094862754.1">
    <property type="nucleotide sequence ID" value="NZ_NKYE01000006.1"/>
</dbReference>
<dbReference type="InterPro" id="IPR000873">
    <property type="entry name" value="AMP-dep_synth/lig_dom"/>
</dbReference>
<dbReference type="SUPFAM" id="SSF56801">
    <property type="entry name" value="Acetyl-CoA synthetase-like"/>
    <property type="match status" value="1"/>
</dbReference>
<dbReference type="Pfam" id="PF00171">
    <property type="entry name" value="Aldedh"/>
    <property type="match status" value="1"/>
</dbReference>
<keyword evidence="1" id="KW-0560">Oxidoreductase</keyword>
<accession>A0A263D600</accession>
<dbReference type="AlphaFoldDB" id="A0A263D600"/>
<reference evidence="4 5" key="1">
    <citation type="submission" date="2017-07" db="EMBL/GenBank/DDBJ databases">
        <title>Amycolatopsis antarcticus sp. nov., isolated from the surface of an Antarcticus brown macroalga.</title>
        <authorList>
            <person name="Wang J."/>
            <person name="Leiva S."/>
            <person name="Huang J."/>
            <person name="Huang Y."/>
        </authorList>
    </citation>
    <scope>NUCLEOTIDE SEQUENCE [LARGE SCALE GENOMIC DNA]</scope>
    <source>
        <strain evidence="4 5">AU-G6</strain>
    </source>
</reference>
<evidence type="ECO:0000256" key="1">
    <source>
        <dbReference type="ARBA" id="ARBA00023002"/>
    </source>
</evidence>
<feature type="domain" description="AMP-dependent synthetase/ligase" evidence="3">
    <location>
        <begin position="13"/>
        <end position="340"/>
    </location>
</feature>
<evidence type="ECO:0000313" key="5">
    <source>
        <dbReference type="Proteomes" id="UP000242444"/>
    </source>
</evidence>
<dbReference type="CDD" id="cd04433">
    <property type="entry name" value="AFD_class_I"/>
    <property type="match status" value="1"/>
</dbReference>
<dbReference type="InterPro" id="IPR050237">
    <property type="entry name" value="ATP-dep_AMP-bd_enzyme"/>
</dbReference>
<sequence>MLVNELDQESSPSQVRVQSRSLIRLLRDRGVSADDRVVVSAGNSGDFVVTLLALMELGVSVGLLDARLPAAESAQLVAESGARWFLSDQELDAAYDRVRVGWMEIGEINAAAREHRGSDDVDDDAELTFARWSERSDALVVWSSGSSGVPKGIVRSGESVLSNVERTRVRMGYTEDDVMLPLLPFTHQYGLSIVMLWWSSRASMAIVPSRRIDLALETIDRRGVTVVDAVPAAYHTLLRIIEGRKGSTARIDSVRMWCVGGEPLSADLQAKFTERIGTPLLDGYGTSECGNISLAAPDNAIRCGRPLDGVTIEILDERGNVLPAGEIGEIVVRTPDVMNGVLELGGRVRPVHRPVYRTDDLGQLDEHGNLRVFGRKSAVHRFGHTLYPEVIAERAGACGVPVRVLPVEDPRRGMQLVFVVADPAAQPVAYWRQTIGKFVSEFEKPNRIVVLDEFPQKTNGKTDLQALQDIAASAVALEGVKGVLPMDRVNDAAEVPESAIPFPDRLARLEELVSLLRSRRSEVLELLTEVSNHKTAYGEIDATIAALEGAAAEVGRYSPPAVDQVGVLMPSNIPLYSYALYLAIPSLYSKRVVFRPSRRIEDQTRKLHELLSGVHGLPIVLDDGSQAEFMEGEGARSDVLVFTGTYKNAEKIRTSLRTDQLFLYFGQGVNPYIVGADANVGSAVDGLIRVRMLNSGQDCFGPDVVFVHTSISAQFCNLLCRRVDGLRYGRFEDPTADYGEMFYLDAFDASLEYLRKNREHLAAGGEVNFLNGHLRPTVLIRPAETKVTPPELFAPIFNVVPFTSEEWLHTMLDHPFFEERAMAATVYGGMDDTVEILERRHTVSVNETLIDIDNGNAPFGGTGIRANYASIGKRRYAQPLLVSKAVAEHLSPAETVEQSA</sequence>
<dbReference type="InterPro" id="IPR016161">
    <property type="entry name" value="Ald_DH/histidinol_DH"/>
</dbReference>
<dbReference type="OrthoDB" id="2644916at2"/>
<dbReference type="InterPro" id="IPR020845">
    <property type="entry name" value="AMP-binding_CS"/>
</dbReference>
<dbReference type="Pfam" id="PF00501">
    <property type="entry name" value="AMP-binding"/>
    <property type="match status" value="1"/>
</dbReference>
<evidence type="ECO:0000259" key="2">
    <source>
        <dbReference type="Pfam" id="PF00171"/>
    </source>
</evidence>
<dbReference type="Proteomes" id="UP000242444">
    <property type="component" value="Unassembled WGS sequence"/>
</dbReference>
<dbReference type="InterPro" id="IPR016162">
    <property type="entry name" value="Ald_DH_N"/>
</dbReference>
<feature type="domain" description="Aldehyde dehydrogenase" evidence="2">
    <location>
        <begin position="498"/>
        <end position="862"/>
    </location>
</feature>
<dbReference type="PROSITE" id="PS00455">
    <property type="entry name" value="AMP_BINDING"/>
    <property type="match status" value="1"/>
</dbReference>
<dbReference type="Gene3D" id="3.40.309.10">
    <property type="entry name" value="Aldehyde Dehydrogenase, Chain A, domain 2"/>
    <property type="match status" value="1"/>
</dbReference>
<dbReference type="EMBL" id="NKYE01000006">
    <property type="protein sequence ID" value="OZM72896.1"/>
    <property type="molecule type" value="Genomic_DNA"/>
</dbReference>
<protein>
    <recommendedName>
        <fullName evidence="6">Aldehyde dehydrogenase</fullName>
    </recommendedName>
</protein>
<keyword evidence="5" id="KW-1185">Reference proteome</keyword>
<dbReference type="PANTHER" id="PTHR43767:SF10">
    <property type="entry name" value="SURFACTIN SYNTHASE SUBUNIT 1"/>
    <property type="match status" value="1"/>
</dbReference>
<dbReference type="InterPro" id="IPR042099">
    <property type="entry name" value="ANL_N_sf"/>
</dbReference>
<evidence type="ECO:0008006" key="6">
    <source>
        <dbReference type="Google" id="ProtNLM"/>
    </source>
</evidence>
<dbReference type="SUPFAM" id="SSF53720">
    <property type="entry name" value="ALDH-like"/>
    <property type="match status" value="1"/>
</dbReference>
<dbReference type="Gene3D" id="3.40.605.10">
    <property type="entry name" value="Aldehyde Dehydrogenase, Chain A, domain 1"/>
    <property type="match status" value="1"/>
</dbReference>
<organism evidence="4 5">
    <name type="scientific">Amycolatopsis antarctica</name>
    <dbReference type="NCBI Taxonomy" id="1854586"/>
    <lineage>
        <taxon>Bacteria</taxon>
        <taxon>Bacillati</taxon>
        <taxon>Actinomycetota</taxon>
        <taxon>Actinomycetes</taxon>
        <taxon>Pseudonocardiales</taxon>
        <taxon>Pseudonocardiaceae</taxon>
        <taxon>Amycolatopsis</taxon>
    </lineage>
</organism>
<dbReference type="Gene3D" id="3.30.300.30">
    <property type="match status" value="1"/>
</dbReference>
<dbReference type="InterPro" id="IPR016163">
    <property type="entry name" value="Ald_DH_C"/>
</dbReference>
<name>A0A263D600_9PSEU</name>